<dbReference type="AlphaFoldDB" id="A0A9X3XDG3"/>
<comment type="caution">
    <text evidence="1">The sequence shown here is derived from an EMBL/GenBank/DDBJ whole genome shotgun (WGS) entry which is preliminary data.</text>
</comment>
<evidence type="ECO:0000313" key="2">
    <source>
        <dbReference type="Proteomes" id="UP001151081"/>
    </source>
</evidence>
<sequence length="253" mass="28839">MKEAIENAPRQYNFGAAQQHCILLGIEPPLRFSCLIPRYESRRERVRGDMAQWKDRQRADAMHELRDRATRIWSKLRWQAPHDGFRVVERELVDRHVPDHGIDIPAEPVAVAFRGPPSFDPVGMKIRQLAARPPLADLRDRRRQVFLHHLPRRDHVNGLAHLVQCLAVTHCGALDDVWRNVVPTALAKLRGQLRQNRSASEGTCLILAGFEHEALPLLRSDREPREPLAAPLVHIPRCYPGHDEPPALAARPA</sequence>
<gene>
    <name evidence="1" type="ORF">KEG57_36655</name>
</gene>
<keyword evidence="2" id="KW-1185">Reference proteome</keyword>
<dbReference type="EMBL" id="JAGTJJ010000034">
    <property type="protein sequence ID" value="MDC3986066.1"/>
    <property type="molecule type" value="Genomic_DNA"/>
</dbReference>
<dbReference type="RefSeq" id="WP_272428473.1">
    <property type="nucleotide sequence ID" value="NZ_JAGTJJ010000034.1"/>
</dbReference>
<accession>A0A9X3XDG3</accession>
<evidence type="ECO:0000313" key="1">
    <source>
        <dbReference type="EMBL" id="MDC3986066.1"/>
    </source>
</evidence>
<proteinExistence type="predicted"/>
<dbReference type="Proteomes" id="UP001151081">
    <property type="component" value="Unassembled WGS sequence"/>
</dbReference>
<reference evidence="1 2" key="1">
    <citation type="submission" date="2021-04" db="EMBL/GenBank/DDBJ databases">
        <title>Genome analysis of Polyangium sp.</title>
        <authorList>
            <person name="Li Y."/>
            <person name="Wang J."/>
        </authorList>
    </citation>
    <scope>NUCLEOTIDE SEQUENCE [LARGE SCALE GENOMIC DNA]</scope>
    <source>
        <strain evidence="1 2">SDU14</strain>
    </source>
</reference>
<name>A0A9X3XDG3_9BACT</name>
<organism evidence="1 2">
    <name type="scientific">Polyangium jinanense</name>
    <dbReference type="NCBI Taxonomy" id="2829994"/>
    <lineage>
        <taxon>Bacteria</taxon>
        <taxon>Pseudomonadati</taxon>
        <taxon>Myxococcota</taxon>
        <taxon>Polyangia</taxon>
        <taxon>Polyangiales</taxon>
        <taxon>Polyangiaceae</taxon>
        <taxon>Polyangium</taxon>
    </lineage>
</organism>
<protein>
    <submittedName>
        <fullName evidence="1">Uncharacterized protein</fullName>
    </submittedName>
</protein>